<protein>
    <submittedName>
        <fullName evidence="2">Uncharacterized protein</fullName>
    </submittedName>
</protein>
<dbReference type="RefSeq" id="XP_070892002.1">
    <property type="nucleotide sequence ID" value="XM_071042330.1"/>
</dbReference>
<gene>
    <name evidence="2" type="ORF">BJX68DRAFT_250950</name>
</gene>
<accession>A0ABR4J924</accession>
<feature type="compositionally biased region" description="Polar residues" evidence="1">
    <location>
        <begin position="15"/>
        <end position="26"/>
    </location>
</feature>
<feature type="compositionally biased region" description="Polar residues" evidence="1">
    <location>
        <begin position="299"/>
        <end position="308"/>
    </location>
</feature>
<evidence type="ECO:0000256" key="1">
    <source>
        <dbReference type="SAM" id="MobiDB-lite"/>
    </source>
</evidence>
<feature type="compositionally biased region" description="Low complexity" evidence="1">
    <location>
        <begin position="32"/>
        <end position="44"/>
    </location>
</feature>
<evidence type="ECO:0000313" key="3">
    <source>
        <dbReference type="Proteomes" id="UP001610444"/>
    </source>
</evidence>
<keyword evidence="3" id="KW-1185">Reference proteome</keyword>
<evidence type="ECO:0000313" key="2">
    <source>
        <dbReference type="EMBL" id="KAL2836237.1"/>
    </source>
</evidence>
<organism evidence="2 3">
    <name type="scientific">Aspergillus pseudodeflectus</name>
    <dbReference type="NCBI Taxonomy" id="176178"/>
    <lineage>
        <taxon>Eukaryota</taxon>
        <taxon>Fungi</taxon>
        <taxon>Dikarya</taxon>
        <taxon>Ascomycota</taxon>
        <taxon>Pezizomycotina</taxon>
        <taxon>Eurotiomycetes</taxon>
        <taxon>Eurotiomycetidae</taxon>
        <taxon>Eurotiales</taxon>
        <taxon>Aspergillaceae</taxon>
        <taxon>Aspergillus</taxon>
        <taxon>Aspergillus subgen. Nidulantes</taxon>
    </lineage>
</organism>
<dbReference type="GeneID" id="98157494"/>
<feature type="region of interest" description="Disordered" evidence="1">
    <location>
        <begin position="288"/>
        <end position="308"/>
    </location>
</feature>
<dbReference type="Proteomes" id="UP001610444">
    <property type="component" value="Unassembled WGS sequence"/>
</dbReference>
<feature type="region of interest" description="Disordered" evidence="1">
    <location>
        <begin position="1"/>
        <end position="44"/>
    </location>
</feature>
<name>A0ABR4J924_9EURO</name>
<sequence>MAETSGRGKKHNGAQIGNSGAKTTSDVHAARDAPSPRSSARLSAPSITTFHLAYPPPHSSSPFRWVKPQLQVQLLQQARTKKRLQPVFEIFLVPPAGVRYRHKDVHCRSGDLVLVPGDFHSDCTLPDGSQTVCSEDEARDEETSGRTKVIAVVRDPRKNHAGEYSRGEVTGEETAPVKFFFSCGAIWEAIAAHIGHYYQLVAVNRETVDNGVYKLMSWAREPPPYGSEDNEDNGTQQETGFRLTMVDGNSKYLPVVATVTRRSIQIMYHTLKQDILEGRFPAGSSLFLPSTGRERAQPPRSNDNPFSSLDTSASDISYLLCLVLTSAVWVASNEGWLA</sequence>
<dbReference type="EMBL" id="JBFXLR010000121">
    <property type="protein sequence ID" value="KAL2836237.1"/>
    <property type="molecule type" value="Genomic_DNA"/>
</dbReference>
<proteinExistence type="predicted"/>
<comment type="caution">
    <text evidence="2">The sequence shown here is derived from an EMBL/GenBank/DDBJ whole genome shotgun (WGS) entry which is preliminary data.</text>
</comment>
<reference evidence="2 3" key="1">
    <citation type="submission" date="2024-07" db="EMBL/GenBank/DDBJ databases">
        <title>Section-level genome sequencing and comparative genomics of Aspergillus sections Usti and Cavernicolus.</title>
        <authorList>
            <consortium name="Lawrence Berkeley National Laboratory"/>
            <person name="Nybo J.L."/>
            <person name="Vesth T.C."/>
            <person name="Theobald S."/>
            <person name="Frisvad J.C."/>
            <person name="Larsen T.O."/>
            <person name="Kjaerboelling I."/>
            <person name="Rothschild-Mancinelli K."/>
            <person name="Lyhne E.K."/>
            <person name="Kogle M.E."/>
            <person name="Barry K."/>
            <person name="Clum A."/>
            <person name="Na H."/>
            <person name="Ledsgaard L."/>
            <person name="Lin J."/>
            <person name="Lipzen A."/>
            <person name="Kuo A."/>
            <person name="Riley R."/>
            <person name="Mondo S."/>
            <person name="LaButti K."/>
            <person name="Haridas S."/>
            <person name="Pangalinan J."/>
            <person name="Salamov A.A."/>
            <person name="Simmons B.A."/>
            <person name="Magnuson J.K."/>
            <person name="Chen J."/>
            <person name="Drula E."/>
            <person name="Henrissat B."/>
            <person name="Wiebenga A."/>
            <person name="Lubbers R.J."/>
            <person name="Gomes A.C."/>
            <person name="Macurrencykelacurrency M.R."/>
            <person name="Stajich J."/>
            <person name="Grigoriev I.V."/>
            <person name="Mortensen U.H."/>
            <person name="De vries R.P."/>
            <person name="Baker S.E."/>
            <person name="Andersen M.R."/>
        </authorList>
    </citation>
    <scope>NUCLEOTIDE SEQUENCE [LARGE SCALE GENOMIC DNA]</scope>
    <source>
        <strain evidence="2 3">CBS 756.74</strain>
    </source>
</reference>